<dbReference type="EMBL" id="NKXS01006892">
    <property type="protein sequence ID" value="PIN00564.1"/>
    <property type="molecule type" value="Genomic_DNA"/>
</dbReference>
<dbReference type="Proteomes" id="UP000231279">
    <property type="component" value="Unassembled WGS sequence"/>
</dbReference>
<keyword evidence="2" id="KW-1185">Reference proteome</keyword>
<evidence type="ECO:0000313" key="2">
    <source>
        <dbReference type="Proteomes" id="UP000231279"/>
    </source>
</evidence>
<organism evidence="1 2">
    <name type="scientific">Handroanthus impetiginosus</name>
    <dbReference type="NCBI Taxonomy" id="429701"/>
    <lineage>
        <taxon>Eukaryota</taxon>
        <taxon>Viridiplantae</taxon>
        <taxon>Streptophyta</taxon>
        <taxon>Embryophyta</taxon>
        <taxon>Tracheophyta</taxon>
        <taxon>Spermatophyta</taxon>
        <taxon>Magnoliopsida</taxon>
        <taxon>eudicotyledons</taxon>
        <taxon>Gunneridae</taxon>
        <taxon>Pentapetalae</taxon>
        <taxon>asterids</taxon>
        <taxon>lamiids</taxon>
        <taxon>Lamiales</taxon>
        <taxon>Bignoniaceae</taxon>
        <taxon>Crescentiina</taxon>
        <taxon>Tabebuia alliance</taxon>
        <taxon>Handroanthus</taxon>
    </lineage>
</organism>
<accession>A0A2G9G5H6</accession>
<protein>
    <submittedName>
        <fullName evidence="1">Uncharacterized protein</fullName>
    </submittedName>
</protein>
<evidence type="ECO:0000313" key="1">
    <source>
        <dbReference type="EMBL" id="PIN00564.1"/>
    </source>
</evidence>
<reference evidence="2" key="1">
    <citation type="journal article" date="2018" name="Gigascience">
        <title>Genome assembly of the Pink Ipe (Handroanthus impetiginosus, Bignoniaceae), a highly valued, ecologically keystone Neotropical timber forest tree.</title>
        <authorList>
            <person name="Silva-Junior O.B."/>
            <person name="Grattapaglia D."/>
            <person name="Novaes E."/>
            <person name="Collevatti R.G."/>
        </authorList>
    </citation>
    <scope>NUCLEOTIDE SEQUENCE [LARGE SCALE GENOMIC DNA]</scope>
    <source>
        <strain evidence="2">cv. UFG-1</strain>
    </source>
</reference>
<dbReference type="AlphaFoldDB" id="A0A2G9G5H6"/>
<gene>
    <name evidence="1" type="ORF">CDL12_26933</name>
</gene>
<proteinExistence type="predicted"/>
<comment type="caution">
    <text evidence="1">The sequence shown here is derived from an EMBL/GenBank/DDBJ whole genome shotgun (WGS) entry which is preliminary data.</text>
</comment>
<name>A0A2G9G5H6_9LAMI</name>
<sequence>MTLSYGTSLFRVPENGFEFCTRQLFGLAFKRQNLTGRKRKSWKRLKLSPNIFHLSEGVE</sequence>